<feature type="transmembrane region" description="Helical" evidence="9">
    <location>
        <begin position="205"/>
        <end position="231"/>
    </location>
</feature>
<keyword evidence="3" id="KW-0813">Transport</keyword>
<dbReference type="STRING" id="41875.K8EA77"/>
<feature type="compositionally biased region" description="Low complexity" evidence="8">
    <location>
        <begin position="1057"/>
        <end position="1075"/>
    </location>
</feature>
<feature type="compositionally biased region" description="Acidic residues" evidence="8">
    <location>
        <begin position="1"/>
        <end position="10"/>
    </location>
</feature>
<feature type="region of interest" description="Disordered" evidence="8">
    <location>
        <begin position="36"/>
        <end position="92"/>
    </location>
</feature>
<evidence type="ECO:0000256" key="3">
    <source>
        <dbReference type="ARBA" id="ARBA00022448"/>
    </source>
</evidence>
<feature type="transmembrane region" description="Helical" evidence="9">
    <location>
        <begin position="370"/>
        <end position="390"/>
    </location>
</feature>
<dbReference type="GO" id="GO:0016020">
    <property type="term" value="C:membrane"/>
    <property type="evidence" value="ECO:0007669"/>
    <property type="project" value="UniProtKB-SubCell"/>
</dbReference>
<keyword evidence="6 9" id="KW-1133">Transmembrane helix</keyword>
<feature type="compositionally biased region" description="Low complexity" evidence="8">
    <location>
        <begin position="1140"/>
        <end position="1160"/>
    </location>
</feature>
<sequence length="1171" mass="125688">MSESADEEEEGAKGAFEEGKGGAFDFFFGNIRESLTTIGGGQNNNAKIMSSAKGTNENNNDGSSLPRGSSDDASNNNSSSNNNTNNINAEKAFRRRGNAATMMTTFGGEGSNSSKFGYEEELFGTASSAGSPTKHFGHPDGNTNTNDNHYVPGSNSMPSTPNGGGFANNNNNRTNSVNQATVNLINGILGTGALGLPYCFKLTGVFLTTMLIVVSACSTMFTTQCLLFSSAVTDAWSYEEVAFRTLGDRGKILVRICVVALLMGCSVAYVNIVSDIFSGVAGTIVPAGAEPSRGETMVAVVCFGFVPIGTMIRSAKALSSTSAFGIFIAWMFTLSVAVVYFFKSSVYPDLYAEHELAGNNAVQTWNSEKIMIVLPVLSFGFAASPIMYPVVQTLKDPTNNRVLSVANKSIWISGIAYFIIGLMGYLTFQDSASGDVLRNFGAEKGSWGVLMRTMKLLYCVSMATCVPVVFITLRETLTPVVLRVCQSPDSQKEMSRGQDIGLNAVLFGSSLAMAFYIPNVEFVFGLVGATSCSTLIFTAPSLIFLSATSDSSGSYAKASSKVSSFGWITTLGLTTSRQIARLFCAFGVYLLVKSTEHTIRAVHEEQTLVDLVSSLHAAEAKASEAAVMYEKVYEAADKFQRVEKAESELSIAQTESEKTMQIVKDAVASLEKLSSKSDGGSSSSDFKNMFFGDSDDDAHGEVLKKSIEEVSEMSKSFGNVTIGSLIVAEATLEELSDEISDEKNEIEKEKNKEQERRDKDAALIAEATGTVVDFDSIKESSSKNSESGKDGENETKQVEKEEKEVEKLVADESETVKRVFETQSALSVLHDVATEVIGAMDVSHAGVSSASARAQSRLHEVQNVLNTTQMTAEVISKTLADLKEAKETQSENVLKAVMKAIENSGRNDEEGKDLMEALAQVENEARELAERRKEEEDEDKGSVPREETKQKKDTDSSDSAGDGISDETVAKLLDATKTAAEKMVVTEVEDIMKKTSKVKPEVVDRAAEIARQLRPKAVEESSEKPSINSLFDISNQKDKTTSGGDASQGGGGGEAGNEGASLDAGNATTAANARALPDLTYEERKKEWKIKPLLDSEFFERAGKSKANNNNNKEEAEELAAAVEASEEAKDDSDDDGDLNWDSSFSKRVRGSSSSGSSSSNEGDALFEKNF</sequence>
<protein>
    <submittedName>
        <fullName evidence="11">Unnamed protein product</fullName>
    </submittedName>
</protein>
<name>K8EA77_9CHLO</name>
<evidence type="ECO:0000256" key="9">
    <source>
        <dbReference type="SAM" id="Phobius"/>
    </source>
</evidence>
<dbReference type="eggNOG" id="KOG1305">
    <property type="taxonomic scope" value="Eukaryota"/>
</dbReference>
<feature type="transmembrane region" description="Helical" evidence="9">
    <location>
        <begin position="455"/>
        <end position="473"/>
    </location>
</feature>
<feature type="domain" description="Amino acid transporter transmembrane" evidence="10">
    <location>
        <begin position="174"/>
        <end position="558"/>
    </location>
</feature>
<feature type="region of interest" description="Disordered" evidence="8">
    <location>
        <begin position="775"/>
        <end position="807"/>
    </location>
</feature>
<feature type="transmembrane region" description="Helical" evidence="9">
    <location>
        <begin position="252"/>
        <end position="274"/>
    </location>
</feature>
<evidence type="ECO:0000256" key="4">
    <source>
        <dbReference type="ARBA" id="ARBA00022692"/>
    </source>
</evidence>
<feature type="transmembrane region" description="Helical" evidence="9">
    <location>
        <begin position="324"/>
        <end position="342"/>
    </location>
</feature>
<evidence type="ECO:0000313" key="12">
    <source>
        <dbReference type="Proteomes" id="UP000198341"/>
    </source>
</evidence>
<comment type="similarity">
    <text evidence="2">Belongs to the amino acid/polyamine transporter 2 family.</text>
</comment>
<dbReference type="InterPro" id="IPR013057">
    <property type="entry name" value="AA_transpt_TM"/>
</dbReference>
<feature type="compositionally biased region" description="Basic and acidic residues" evidence="8">
    <location>
        <begin position="11"/>
        <end position="20"/>
    </location>
</feature>
<evidence type="ECO:0000256" key="5">
    <source>
        <dbReference type="ARBA" id="ARBA00022970"/>
    </source>
</evidence>
<evidence type="ECO:0000256" key="6">
    <source>
        <dbReference type="ARBA" id="ARBA00022989"/>
    </source>
</evidence>
<feature type="region of interest" description="Disordered" evidence="8">
    <location>
        <begin position="1"/>
        <end position="22"/>
    </location>
</feature>
<keyword evidence="4 9" id="KW-0812">Transmembrane</keyword>
<evidence type="ECO:0000256" key="8">
    <source>
        <dbReference type="SAM" id="MobiDB-lite"/>
    </source>
</evidence>
<dbReference type="PANTHER" id="PTHR22950">
    <property type="entry name" value="AMINO ACID TRANSPORTER"/>
    <property type="match status" value="1"/>
</dbReference>
<keyword evidence="5" id="KW-0029">Amino-acid transport</keyword>
<feature type="region of interest" description="Disordered" evidence="8">
    <location>
        <begin position="925"/>
        <end position="968"/>
    </location>
</feature>
<feature type="transmembrane region" description="Helical" evidence="9">
    <location>
        <begin position="523"/>
        <end position="545"/>
    </location>
</feature>
<gene>
    <name evidence="11" type="ORF">Bathy01g02300</name>
</gene>
<dbReference type="PANTHER" id="PTHR22950:SF458">
    <property type="entry name" value="SODIUM-COUPLED NEUTRAL AMINO ACID TRANSPORTER 11-RELATED"/>
    <property type="match status" value="1"/>
</dbReference>
<dbReference type="RefSeq" id="XP_007515752.1">
    <property type="nucleotide sequence ID" value="XM_007515690.1"/>
</dbReference>
<dbReference type="GeneID" id="19017965"/>
<reference evidence="11 12" key="1">
    <citation type="submission" date="2011-10" db="EMBL/GenBank/DDBJ databases">
        <authorList>
            <person name="Genoscope - CEA"/>
        </authorList>
    </citation>
    <scope>NUCLEOTIDE SEQUENCE [LARGE SCALE GENOMIC DNA]</scope>
    <source>
        <strain evidence="11 12">RCC 1105</strain>
    </source>
</reference>
<dbReference type="GO" id="GO:0015179">
    <property type="term" value="F:L-amino acid transmembrane transporter activity"/>
    <property type="evidence" value="ECO:0007669"/>
    <property type="project" value="TreeGrafter"/>
</dbReference>
<dbReference type="AlphaFoldDB" id="K8EA77"/>
<feature type="transmembrane region" description="Helical" evidence="9">
    <location>
        <begin position="410"/>
        <end position="428"/>
    </location>
</feature>
<feature type="compositionally biased region" description="Polar residues" evidence="8">
    <location>
        <begin position="36"/>
        <end position="67"/>
    </location>
</feature>
<feature type="compositionally biased region" description="Low complexity" evidence="8">
    <location>
        <begin position="71"/>
        <end position="89"/>
    </location>
</feature>
<dbReference type="EMBL" id="FO082278">
    <property type="protein sequence ID" value="CCO14631.1"/>
    <property type="molecule type" value="Genomic_DNA"/>
</dbReference>
<keyword evidence="12" id="KW-1185">Reference proteome</keyword>
<dbReference type="OrthoDB" id="28208at2759"/>
<evidence type="ECO:0000256" key="7">
    <source>
        <dbReference type="ARBA" id="ARBA00023136"/>
    </source>
</evidence>
<feature type="region of interest" description="Disordered" evidence="8">
    <location>
        <begin position="1011"/>
        <end position="1082"/>
    </location>
</feature>
<feature type="compositionally biased region" description="Polar residues" evidence="8">
    <location>
        <begin position="1024"/>
        <end position="1034"/>
    </location>
</feature>
<evidence type="ECO:0000256" key="1">
    <source>
        <dbReference type="ARBA" id="ARBA00004141"/>
    </source>
</evidence>
<dbReference type="Proteomes" id="UP000198341">
    <property type="component" value="Chromosome 1"/>
</dbReference>
<evidence type="ECO:0000313" key="11">
    <source>
        <dbReference type="EMBL" id="CCO14631.1"/>
    </source>
</evidence>
<feature type="region of interest" description="Disordered" evidence="8">
    <location>
        <begin position="1101"/>
        <end position="1171"/>
    </location>
</feature>
<feature type="region of interest" description="Disordered" evidence="8">
    <location>
        <begin position="738"/>
        <end position="759"/>
    </location>
</feature>
<dbReference type="KEGG" id="bpg:Bathy01g02300"/>
<proteinExistence type="inferred from homology"/>
<comment type="subcellular location">
    <subcellularLocation>
        <location evidence="1">Membrane</location>
        <topology evidence="1">Multi-pass membrane protein</topology>
    </subcellularLocation>
</comment>
<evidence type="ECO:0000256" key="2">
    <source>
        <dbReference type="ARBA" id="ARBA00008066"/>
    </source>
</evidence>
<feature type="compositionally biased region" description="Acidic residues" evidence="8">
    <location>
        <begin position="1125"/>
        <end position="1139"/>
    </location>
</feature>
<feature type="compositionally biased region" description="Gly residues" evidence="8">
    <location>
        <begin position="1046"/>
        <end position="1056"/>
    </location>
</feature>
<feature type="compositionally biased region" description="Basic and acidic residues" evidence="8">
    <location>
        <begin position="741"/>
        <end position="759"/>
    </location>
</feature>
<feature type="compositionally biased region" description="Basic and acidic residues" evidence="8">
    <location>
        <begin position="925"/>
        <end position="955"/>
    </location>
</feature>
<accession>K8EA77</accession>
<dbReference type="Pfam" id="PF01490">
    <property type="entry name" value="Aa_trans"/>
    <property type="match status" value="1"/>
</dbReference>
<keyword evidence="7 9" id="KW-0472">Membrane</keyword>
<evidence type="ECO:0000259" key="10">
    <source>
        <dbReference type="Pfam" id="PF01490"/>
    </source>
</evidence>
<feature type="transmembrane region" description="Helical" evidence="9">
    <location>
        <begin position="500"/>
        <end position="517"/>
    </location>
</feature>
<organism evidence="11 12">
    <name type="scientific">Bathycoccus prasinos</name>
    <dbReference type="NCBI Taxonomy" id="41875"/>
    <lineage>
        <taxon>Eukaryota</taxon>
        <taxon>Viridiplantae</taxon>
        <taxon>Chlorophyta</taxon>
        <taxon>Mamiellophyceae</taxon>
        <taxon>Mamiellales</taxon>
        <taxon>Bathycoccaceae</taxon>
        <taxon>Bathycoccus</taxon>
    </lineage>
</organism>